<dbReference type="Proteomes" id="UP000325081">
    <property type="component" value="Unassembled WGS sequence"/>
</dbReference>
<reference evidence="3" key="1">
    <citation type="journal article" date="2019" name="Curr. Biol.">
        <title>Genome Sequence of Striga asiatica Provides Insight into the Evolution of Plant Parasitism.</title>
        <authorList>
            <person name="Yoshida S."/>
            <person name="Kim S."/>
            <person name="Wafula E.K."/>
            <person name="Tanskanen J."/>
            <person name="Kim Y.M."/>
            <person name="Honaas L."/>
            <person name="Yang Z."/>
            <person name="Spallek T."/>
            <person name="Conn C.E."/>
            <person name="Ichihashi Y."/>
            <person name="Cheong K."/>
            <person name="Cui S."/>
            <person name="Der J.P."/>
            <person name="Gundlach H."/>
            <person name="Jiao Y."/>
            <person name="Hori C."/>
            <person name="Ishida J.K."/>
            <person name="Kasahara H."/>
            <person name="Kiba T."/>
            <person name="Kim M.S."/>
            <person name="Koo N."/>
            <person name="Laohavisit A."/>
            <person name="Lee Y.H."/>
            <person name="Lumba S."/>
            <person name="McCourt P."/>
            <person name="Mortimer J.C."/>
            <person name="Mutuku J.M."/>
            <person name="Nomura T."/>
            <person name="Sasaki-Sekimoto Y."/>
            <person name="Seto Y."/>
            <person name="Wang Y."/>
            <person name="Wakatake T."/>
            <person name="Sakakibara H."/>
            <person name="Demura T."/>
            <person name="Yamaguchi S."/>
            <person name="Yoneyama K."/>
            <person name="Manabe R.I."/>
            <person name="Nelson D.C."/>
            <person name="Schulman A.H."/>
            <person name="Timko M.P."/>
            <person name="dePamphilis C.W."/>
            <person name="Choi D."/>
            <person name="Shirasu K."/>
        </authorList>
    </citation>
    <scope>NUCLEOTIDE SEQUENCE [LARGE SCALE GENOMIC DNA]</scope>
    <source>
        <strain evidence="3">cv. UVA1</strain>
    </source>
</reference>
<keyword evidence="2" id="KW-0808">Transferase</keyword>
<name>A0A5A7RFR6_STRAF</name>
<evidence type="ECO:0000256" key="1">
    <source>
        <dbReference type="SAM" id="MobiDB-lite"/>
    </source>
</evidence>
<gene>
    <name evidence="2" type="ORF">STAS_33714</name>
</gene>
<accession>A0A5A7RFR6</accession>
<evidence type="ECO:0000313" key="3">
    <source>
        <dbReference type="Proteomes" id="UP000325081"/>
    </source>
</evidence>
<dbReference type="EMBL" id="BKCP01012403">
    <property type="protein sequence ID" value="GER56009.1"/>
    <property type="molecule type" value="Genomic_DNA"/>
</dbReference>
<dbReference type="AlphaFoldDB" id="A0A5A7RFR6"/>
<organism evidence="2 3">
    <name type="scientific">Striga asiatica</name>
    <name type="common">Asiatic witchweed</name>
    <name type="synonym">Buchnera asiatica</name>
    <dbReference type="NCBI Taxonomy" id="4170"/>
    <lineage>
        <taxon>Eukaryota</taxon>
        <taxon>Viridiplantae</taxon>
        <taxon>Streptophyta</taxon>
        <taxon>Embryophyta</taxon>
        <taxon>Tracheophyta</taxon>
        <taxon>Spermatophyta</taxon>
        <taxon>Magnoliopsida</taxon>
        <taxon>eudicotyledons</taxon>
        <taxon>Gunneridae</taxon>
        <taxon>Pentapetalae</taxon>
        <taxon>asterids</taxon>
        <taxon>lamiids</taxon>
        <taxon>Lamiales</taxon>
        <taxon>Orobanchaceae</taxon>
        <taxon>Buchnereae</taxon>
        <taxon>Striga</taxon>
    </lineage>
</organism>
<proteinExistence type="predicted"/>
<evidence type="ECO:0000313" key="2">
    <source>
        <dbReference type="EMBL" id="GER56009.1"/>
    </source>
</evidence>
<dbReference type="OrthoDB" id="550273at2759"/>
<feature type="compositionally biased region" description="Basic and acidic residues" evidence="1">
    <location>
        <begin position="217"/>
        <end position="240"/>
    </location>
</feature>
<protein>
    <submittedName>
        <fullName evidence="2">tRNA N6-adenosine threonylcarbamoyltransferase</fullName>
    </submittedName>
</protein>
<feature type="region of interest" description="Disordered" evidence="1">
    <location>
        <begin position="269"/>
        <end position="288"/>
    </location>
</feature>
<feature type="region of interest" description="Disordered" evidence="1">
    <location>
        <begin position="195"/>
        <end position="240"/>
    </location>
</feature>
<sequence length="434" mass="47691">MFTGSEAVFASPDDCSSCHIVYYRLGISVQASEIEMENKKFELLKVVTKPQRGPIATPYQRSSIKIALVSCECLDAGKPIDLGVFLIKYLKILNARANPTEVLFAMWSDGACEGCLRWWNKPVGSHVGNVVDELQGLQRVMLPRELQALGQGLGQRVGDDVEEEIKTGIPLQRKVGEKLSFLTVAFAQVAVPRTPPTTGSVVWNRQRSSAAARPRGGVKEVTAERSPAHKGGEETTDCLRFRGLGQQDRRRGGDSGRHHSFQSTPYLHNTAGARLSPQGNRPSPPPHLLPLVNLALQEANITPEQEQVDCLCYTKGPGMGGRPTSGDYVQNANLDLGVQNTGFTVSRIEVDLLPFGVISNHNQIAVEDWRRRTLIDKMLQSLLQGQQNLVHASKICFRAKKFDTGTSGHQGIQQGQNLANQRIESLRRVISARS</sequence>
<feature type="compositionally biased region" description="Polar residues" evidence="1">
    <location>
        <begin position="196"/>
        <end position="209"/>
    </location>
</feature>
<comment type="caution">
    <text evidence="2">The sequence shown here is derived from an EMBL/GenBank/DDBJ whole genome shotgun (WGS) entry which is preliminary data.</text>
</comment>
<keyword evidence="3" id="KW-1185">Reference proteome</keyword>
<dbReference type="GO" id="GO:0016740">
    <property type="term" value="F:transferase activity"/>
    <property type="evidence" value="ECO:0007669"/>
    <property type="project" value="UniProtKB-KW"/>
</dbReference>